<name>A0A1E7K5B8_9ACTN</name>
<dbReference type="Gene3D" id="3.50.50.60">
    <property type="entry name" value="FAD/NAD(P)-binding domain"/>
    <property type="match status" value="2"/>
</dbReference>
<feature type="transmembrane region" description="Helical" evidence="1">
    <location>
        <begin position="6"/>
        <end position="26"/>
    </location>
</feature>
<gene>
    <name evidence="3" type="ORF">AN217_16310</name>
</gene>
<dbReference type="EMBL" id="LJGV01000022">
    <property type="protein sequence ID" value="OEU99114.1"/>
    <property type="molecule type" value="Genomic_DNA"/>
</dbReference>
<dbReference type="InterPro" id="IPR036188">
    <property type="entry name" value="FAD/NAD-bd_sf"/>
</dbReference>
<feature type="domain" description="FAD/NAD(P)-binding" evidence="2">
    <location>
        <begin position="4"/>
        <end position="119"/>
    </location>
</feature>
<dbReference type="Proteomes" id="UP000175829">
    <property type="component" value="Unassembled WGS sequence"/>
</dbReference>
<dbReference type="SUPFAM" id="SSF51905">
    <property type="entry name" value="FAD/NAD(P)-binding domain"/>
    <property type="match status" value="1"/>
</dbReference>
<evidence type="ECO:0000313" key="4">
    <source>
        <dbReference type="Proteomes" id="UP000175829"/>
    </source>
</evidence>
<dbReference type="AlphaFoldDB" id="A0A1E7K5B8"/>
<evidence type="ECO:0000259" key="2">
    <source>
        <dbReference type="Pfam" id="PF07992"/>
    </source>
</evidence>
<sequence length="299" mass="30958">MEPELVVVGAGPAGVAAVLMAAGLGLRTVLVEADRVGGKVWDIGALENVPGGWSDGAALARALVADVDRVRDTGRCTLLQARALRVRAHRDRAEAVLADGRTLTAAAVLVATGTTALTPGHAAWIEAPEGLRPPPLWRARPEDLGAGDPAVVLGADRPLGTWLRTRPGAAARLEVLHPAGDAYKTTEAAHDARVRLHEVEHATVVSLGSGYRVAARCTDGRVHEVRTRALFGNLGSRAAPLDGDLAPGPDGYCPPAAQHPRLLVAGDLRSARHQRIVTAQGSGAEAVLTHYYSGLGGAG</sequence>
<evidence type="ECO:0000313" key="3">
    <source>
        <dbReference type="EMBL" id="OEU99114.1"/>
    </source>
</evidence>
<accession>A0A1E7K5B8</accession>
<organism evidence="3 4">
    <name type="scientific">Streptomyces qinglanensis</name>
    <dbReference type="NCBI Taxonomy" id="943816"/>
    <lineage>
        <taxon>Bacteria</taxon>
        <taxon>Bacillati</taxon>
        <taxon>Actinomycetota</taxon>
        <taxon>Actinomycetes</taxon>
        <taxon>Kitasatosporales</taxon>
        <taxon>Streptomycetaceae</taxon>
        <taxon>Streptomyces</taxon>
    </lineage>
</organism>
<dbReference type="PRINTS" id="PR00368">
    <property type="entry name" value="FADPNR"/>
</dbReference>
<evidence type="ECO:0000256" key="1">
    <source>
        <dbReference type="SAM" id="Phobius"/>
    </source>
</evidence>
<dbReference type="GO" id="GO:0016491">
    <property type="term" value="F:oxidoreductase activity"/>
    <property type="evidence" value="ECO:0007669"/>
    <property type="project" value="InterPro"/>
</dbReference>
<comment type="caution">
    <text evidence="3">The sequence shown here is derived from an EMBL/GenBank/DDBJ whole genome shotgun (WGS) entry which is preliminary data.</text>
</comment>
<protein>
    <submittedName>
        <fullName evidence="3">Oxidoreductase</fullName>
    </submittedName>
</protein>
<dbReference type="PATRIC" id="fig|943816.4.peg.2733"/>
<dbReference type="InterPro" id="IPR023753">
    <property type="entry name" value="FAD/NAD-binding_dom"/>
</dbReference>
<proteinExistence type="predicted"/>
<reference evidence="3 4" key="1">
    <citation type="journal article" date="2016" name="Front. Microbiol.">
        <title>Comparative Genomics Analysis of Streptomyces Species Reveals Their Adaptation to the Marine Environment and Their Diversity at the Genomic Level.</title>
        <authorList>
            <person name="Tian X."/>
            <person name="Zhang Z."/>
            <person name="Yang T."/>
            <person name="Chen M."/>
            <person name="Li J."/>
            <person name="Chen F."/>
            <person name="Yang J."/>
            <person name="Li W."/>
            <person name="Zhang B."/>
            <person name="Zhang Z."/>
            <person name="Wu J."/>
            <person name="Zhang C."/>
            <person name="Long L."/>
            <person name="Xiao J."/>
        </authorList>
    </citation>
    <scope>NUCLEOTIDE SEQUENCE [LARGE SCALE GENOMIC DNA]</scope>
    <source>
        <strain evidence="3 4">SCSIO M10379</strain>
    </source>
</reference>
<dbReference type="PRINTS" id="PR00469">
    <property type="entry name" value="PNDRDTASEII"/>
</dbReference>
<keyword evidence="1" id="KW-0472">Membrane</keyword>
<dbReference type="Pfam" id="PF07992">
    <property type="entry name" value="Pyr_redox_2"/>
    <property type="match status" value="1"/>
</dbReference>
<keyword evidence="1" id="KW-1133">Transmembrane helix</keyword>
<dbReference type="RefSeq" id="WP_069992089.1">
    <property type="nucleotide sequence ID" value="NZ_LJGV01000022.1"/>
</dbReference>
<keyword evidence="1" id="KW-0812">Transmembrane</keyword>